<dbReference type="InterPro" id="IPR057936">
    <property type="entry name" value="KOWx_Spt5"/>
</dbReference>
<dbReference type="InterPro" id="IPR014722">
    <property type="entry name" value="Rib_uL2_dom2"/>
</dbReference>
<sequence>MTNKGKGKGIAGKGSSGKRKIAVDDDKTGGAKRRNRGVVQFFEESADVGDSDDSSDDSDFSDDFFEDEEFETLSTMNKEPAKGQSSSIPFIPKEEEIDEEEFDRMMEARYGEASTLFRFAGDNIDDKVIDPSFGTKEFAPPIWKVKCTVGREKISAFCLMQKFADLKALGTKLEIISAFAVDHMKGFVYIEAERQCHINEACNGITGIYVTRVQPVPSNEVSHLFSVRPRNNEIAVGTWARVKSGHYKGDIAQIVAVNNTTKKVTVKLIPRIDLQALAAKFGGGYSRHKTAAVPAPRLISSSELEEFRPLIQIRRDRDTGKVFEVLDGMLLKDGYVYKKVSRDSLNLWGVEPTEEELLKFVPSEINESKDLDWLSQLYGDSKKKRVIRDDKGGGKGESSSGSGAVNGYELYDLVCFGKKDFGLIVGMDKDGDYKILKDGPDGPVAVNIVLRDIKCGLVDLKLSAQDQHNKTILVNDSVRVLEGPSKGKEGIVRHIYRGIVFLYNESEEENGGFFTSKSSMCEKVKLTVGDFSGKDGEPGPLVFEDMPSSPRSPLSPKKPWQARENNLNRGDQDNVFSIGQTLRIRIGPLKGYLCRVIALRRNDVTVKLDSQQKVLTVKCEHLSEVQAKGTAARGDPDSSSSKPFDLLGTEGNSGGWMDGVGTSAGGGGWNAGGSSAGGGGWNAGGTSTGGGGWNAGGGTSTEGGGWNAGGTSTEGGGWNAGGTSTEGVQDPAWETKKTSNQSSAWGAVAGNSGITADPDSSGGWGKGAGSWGQAEHKTGSMGDDGQNSKWKNKANDVDGNQPSGLDSKSNWNTAKASEEESSGWKSGSDGGGNNWNTPVSSSQVNSGWNKKSTEDDKEERGKDQGGWSAGKASDASATGSGWKMGSSDGGNTDSAWGPKKSSSSNADWKSGSSDGGKDQGGWSAAKALDASATGSDWKMGSSDGGNTDSAWGAKKSSSSNAGCKSGSSDGGKDQGGWSAGKASDASATGSGWKMGSSDGGNTDSAWGPKKSGSSNAGWKSGSSDGGKDQGGWSAGKASDASATGSGLKMGSSDGGNTDSAWGPKKSSSSNAGWGNMKSGSSAAAENQDSGWGKASNMNSVSVDAGILGKGPDEVLSKDSWKSGSADAGSNVSNWGKKTNPDAGLGGNQASDLNNSNWNSGSSDLNQTSSWGKSNNSSGGSANENKNSNWSTMDTGAGNQDSSWGKKGNWNSGNSGNEASDLNNSKWNSGSGDSNQNSNWGKKSNWNSGSDDTNQSTGWKSNSNWNASNAPSGENEASDDGAGGGNWRGGRGGFRGRGFRGRGERGGFGGRGEGRGFGGRGERGGFGGRGERGGFGGRGRFDREGSGGRWGSEGGFGGRGRGRGGQSGGWSDRRDSGEDGSSDWKKGGDSGEGWKSGNGSGSWKQESGDNKGGQSSWSQGDGSNKQSWSSASGGGGGGNWGSKGSEQSGPGSWNQETGGKKDEQSWSQGNADKDPPSWNQGGGGNKQWQSGSSASGGASANWNSNVSKQTAEGTGTQDGGWNKGSNSNQEGGWKSASSGSNTGDKVPSWGQSSSSNASADGAGGSWGKKNDGSDKGGW</sequence>
<evidence type="ECO:0000256" key="3">
    <source>
        <dbReference type="SAM" id="MobiDB-lite"/>
    </source>
</evidence>
<feature type="compositionally biased region" description="Gly residues" evidence="3">
    <location>
        <begin position="1280"/>
        <end position="1295"/>
    </location>
</feature>
<dbReference type="InterPro" id="IPR036735">
    <property type="entry name" value="NGN_dom_sf"/>
</dbReference>
<protein>
    <recommendedName>
        <fullName evidence="4">KOW domain-containing protein</fullName>
    </recommendedName>
</protein>
<feature type="compositionally biased region" description="Low complexity" evidence="3">
    <location>
        <begin position="1168"/>
        <end position="1188"/>
    </location>
</feature>
<dbReference type="GO" id="GO:0003735">
    <property type="term" value="F:structural constituent of ribosome"/>
    <property type="evidence" value="ECO:0007669"/>
    <property type="project" value="InterPro"/>
</dbReference>
<feature type="compositionally biased region" description="Polar residues" evidence="3">
    <location>
        <begin position="1054"/>
        <end position="1101"/>
    </location>
</feature>
<dbReference type="Pfam" id="PF03439">
    <property type="entry name" value="Spt5-NGN"/>
    <property type="match status" value="1"/>
</dbReference>
<dbReference type="Proteomes" id="UP001372338">
    <property type="component" value="Unassembled WGS sequence"/>
</dbReference>
<comment type="caution">
    <text evidence="5">The sequence shown here is derived from an EMBL/GenBank/DDBJ whole genome shotgun (WGS) entry which is preliminary data.</text>
</comment>
<comment type="subcellular location">
    <subcellularLocation>
        <location evidence="1">Nucleus</location>
    </subcellularLocation>
</comment>
<feature type="compositionally biased region" description="Basic and acidic residues" evidence="3">
    <location>
        <begin position="1110"/>
        <end position="1120"/>
    </location>
</feature>
<feature type="compositionally biased region" description="Low complexity" evidence="3">
    <location>
        <begin position="1260"/>
        <end position="1271"/>
    </location>
</feature>
<feature type="compositionally biased region" description="Gly residues" evidence="3">
    <location>
        <begin position="1431"/>
        <end position="1440"/>
    </location>
</feature>
<dbReference type="InterPro" id="IPR005100">
    <property type="entry name" value="NGN-domain"/>
</dbReference>
<dbReference type="PROSITE" id="PS01108">
    <property type="entry name" value="RIBOSOMAL_L24"/>
    <property type="match status" value="1"/>
</dbReference>
<dbReference type="Pfam" id="PF23042">
    <property type="entry name" value="KOW1_SPT5"/>
    <property type="match status" value="1"/>
</dbReference>
<feature type="compositionally biased region" description="Polar residues" evidence="3">
    <location>
        <begin position="889"/>
        <end position="906"/>
    </location>
</feature>
<dbReference type="Pfam" id="PF23290">
    <property type="entry name" value="KOW5_SPT5"/>
    <property type="match status" value="1"/>
</dbReference>
<feature type="domain" description="KOW" evidence="4">
    <location>
        <begin position="233"/>
        <end position="260"/>
    </location>
</feature>
<dbReference type="PANTHER" id="PTHR11125:SF8">
    <property type="entry name" value="PROTEIN RNA-DIRECTED DNA METHYLATION 3"/>
    <property type="match status" value="1"/>
</dbReference>
<dbReference type="GO" id="GO:0005840">
    <property type="term" value="C:ribosome"/>
    <property type="evidence" value="ECO:0007669"/>
    <property type="project" value="InterPro"/>
</dbReference>
<proteinExistence type="predicted"/>
<dbReference type="InterPro" id="IPR005825">
    <property type="entry name" value="Ribosomal_uL24_CS"/>
</dbReference>
<dbReference type="Gene3D" id="3.30.70.940">
    <property type="entry name" value="NusG, N-terminal domain"/>
    <property type="match status" value="1"/>
</dbReference>
<name>A0AAN9IAD7_CROPI</name>
<dbReference type="InterPro" id="IPR005824">
    <property type="entry name" value="KOW"/>
</dbReference>
<feature type="compositionally biased region" description="Basic and acidic residues" evidence="3">
    <location>
        <begin position="851"/>
        <end position="863"/>
    </location>
</feature>
<dbReference type="InterPro" id="IPR039659">
    <property type="entry name" value="SPT5"/>
</dbReference>
<feature type="compositionally biased region" description="Gly residues" evidence="3">
    <location>
        <begin position="1346"/>
        <end position="1367"/>
    </location>
</feature>
<feature type="compositionally biased region" description="Gly residues" evidence="3">
    <location>
        <begin position="1305"/>
        <end position="1337"/>
    </location>
</feature>
<evidence type="ECO:0000256" key="2">
    <source>
        <dbReference type="ARBA" id="ARBA00023242"/>
    </source>
</evidence>
<feature type="compositionally biased region" description="Polar residues" evidence="3">
    <location>
        <begin position="1445"/>
        <end position="1456"/>
    </location>
</feature>
<feature type="compositionally biased region" description="Gly residues" evidence="3">
    <location>
        <begin position="651"/>
        <end position="720"/>
    </location>
</feature>
<evidence type="ECO:0000259" key="4">
    <source>
        <dbReference type="SMART" id="SM00739"/>
    </source>
</evidence>
<dbReference type="CDD" id="cd06081">
    <property type="entry name" value="KOW_Spt5_1"/>
    <property type="match status" value="1"/>
</dbReference>
<feature type="compositionally biased region" description="Acidic residues" evidence="3">
    <location>
        <begin position="44"/>
        <end position="71"/>
    </location>
</feature>
<dbReference type="GO" id="GO:0032044">
    <property type="term" value="C:DSIF complex"/>
    <property type="evidence" value="ECO:0007669"/>
    <property type="project" value="TreeGrafter"/>
</dbReference>
<dbReference type="InterPro" id="IPR041973">
    <property type="entry name" value="KOW_Spt5_1"/>
</dbReference>
<dbReference type="PANTHER" id="PTHR11125">
    <property type="entry name" value="SUPPRESSOR OF TY 5"/>
    <property type="match status" value="1"/>
</dbReference>
<accession>A0AAN9IAD7</accession>
<feature type="domain" description="KOW" evidence="4">
    <location>
        <begin position="575"/>
        <end position="602"/>
    </location>
</feature>
<feature type="compositionally biased region" description="Polar residues" evidence="3">
    <location>
        <begin position="1522"/>
        <end position="1542"/>
    </location>
</feature>
<organism evidence="5 6">
    <name type="scientific">Crotalaria pallida</name>
    <name type="common">Smooth rattlebox</name>
    <name type="synonym">Crotalaria striata</name>
    <dbReference type="NCBI Taxonomy" id="3830"/>
    <lineage>
        <taxon>Eukaryota</taxon>
        <taxon>Viridiplantae</taxon>
        <taxon>Streptophyta</taxon>
        <taxon>Embryophyta</taxon>
        <taxon>Tracheophyta</taxon>
        <taxon>Spermatophyta</taxon>
        <taxon>Magnoliopsida</taxon>
        <taxon>eudicotyledons</taxon>
        <taxon>Gunneridae</taxon>
        <taxon>Pentapetalae</taxon>
        <taxon>rosids</taxon>
        <taxon>fabids</taxon>
        <taxon>Fabales</taxon>
        <taxon>Fabaceae</taxon>
        <taxon>Papilionoideae</taxon>
        <taxon>50 kb inversion clade</taxon>
        <taxon>genistoids sensu lato</taxon>
        <taxon>core genistoids</taxon>
        <taxon>Crotalarieae</taxon>
        <taxon>Crotalaria</taxon>
    </lineage>
</organism>
<dbReference type="FunFam" id="2.30.30.30:FF:000064">
    <property type="entry name" value="SPT5 homolog, DSIF elongation factor subunit"/>
    <property type="match status" value="1"/>
</dbReference>
<feature type="compositionally biased region" description="Low complexity" evidence="3">
    <location>
        <begin position="1485"/>
        <end position="1506"/>
    </location>
</feature>
<dbReference type="Pfam" id="PF23291">
    <property type="entry name" value="KOW4_SPT5"/>
    <property type="match status" value="1"/>
</dbReference>
<dbReference type="InterPro" id="IPR039385">
    <property type="entry name" value="NGN_Euk"/>
</dbReference>
<evidence type="ECO:0000313" key="6">
    <source>
        <dbReference type="Proteomes" id="UP001372338"/>
    </source>
</evidence>
<dbReference type="EMBL" id="JAYWIO010000004">
    <property type="protein sequence ID" value="KAK7269725.1"/>
    <property type="molecule type" value="Genomic_DNA"/>
</dbReference>
<dbReference type="GO" id="GO:0032784">
    <property type="term" value="P:regulation of DNA-templated transcription elongation"/>
    <property type="evidence" value="ECO:0007669"/>
    <property type="project" value="InterPro"/>
</dbReference>
<feature type="compositionally biased region" description="Polar residues" evidence="3">
    <location>
        <begin position="72"/>
        <end position="88"/>
    </location>
</feature>
<dbReference type="Gene3D" id="2.30.30.30">
    <property type="match status" value="2"/>
</dbReference>
<feature type="compositionally biased region" description="Low complexity" evidence="3">
    <location>
        <begin position="949"/>
        <end position="967"/>
    </location>
</feature>
<dbReference type="GO" id="GO:0006368">
    <property type="term" value="P:transcription elongation by RNA polymerase II"/>
    <property type="evidence" value="ECO:0007669"/>
    <property type="project" value="TreeGrafter"/>
</dbReference>
<feature type="compositionally biased region" description="Basic and acidic residues" evidence="3">
    <location>
        <begin position="1567"/>
        <end position="1577"/>
    </location>
</feature>
<feature type="compositionally biased region" description="Polar residues" evidence="3">
    <location>
        <begin position="1217"/>
        <end position="1226"/>
    </location>
</feature>
<feature type="compositionally biased region" description="Low complexity" evidence="3">
    <location>
        <begin position="1227"/>
        <end position="1249"/>
    </location>
</feature>
<feature type="region of interest" description="Disordered" evidence="3">
    <location>
        <begin position="628"/>
        <end position="1577"/>
    </location>
</feature>
<dbReference type="CDD" id="cd09888">
    <property type="entry name" value="NGN_Euk"/>
    <property type="match status" value="1"/>
</dbReference>
<feature type="compositionally biased region" description="Polar residues" evidence="3">
    <location>
        <begin position="1189"/>
        <end position="1200"/>
    </location>
</feature>
<feature type="region of interest" description="Disordered" evidence="3">
    <location>
        <begin position="1"/>
        <end position="94"/>
    </location>
</feature>
<evidence type="ECO:0000256" key="1">
    <source>
        <dbReference type="ARBA" id="ARBA00004123"/>
    </source>
</evidence>
<dbReference type="InterPro" id="IPR041978">
    <property type="entry name" value="KOW_Spt5_5"/>
</dbReference>
<dbReference type="GO" id="GO:0006412">
    <property type="term" value="P:translation"/>
    <property type="evidence" value="ECO:0007669"/>
    <property type="project" value="InterPro"/>
</dbReference>
<feature type="compositionally biased region" description="Low complexity" evidence="3">
    <location>
        <begin position="1547"/>
        <end position="1559"/>
    </location>
</feature>
<feature type="compositionally biased region" description="Low complexity" evidence="3">
    <location>
        <begin position="547"/>
        <end position="559"/>
    </location>
</feature>
<feature type="region of interest" description="Disordered" evidence="3">
    <location>
        <begin position="535"/>
        <end position="568"/>
    </location>
</feature>
<reference evidence="5 6" key="1">
    <citation type="submission" date="2024-01" db="EMBL/GenBank/DDBJ databases">
        <title>The genomes of 5 underutilized Papilionoideae crops provide insights into root nodulation and disease resistanc.</title>
        <authorList>
            <person name="Yuan L."/>
        </authorList>
    </citation>
    <scope>NUCLEOTIDE SEQUENCE [LARGE SCALE GENOMIC DNA]</scope>
    <source>
        <strain evidence="5">ZHUSHIDOU_FW_LH</strain>
        <tissue evidence="5">Leaf</tissue>
    </source>
</reference>
<dbReference type="Pfam" id="PF23037">
    <property type="entry name" value="KOWx_SPT5"/>
    <property type="match status" value="1"/>
</dbReference>
<keyword evidence="6" id="KW-1185">Reference proteome</keyword>
<feature type="compositionally biased region" description="Polar residues" evidence="3">
    <location>
        <begin position="798"/>
        <end position="815"/>
    </location>
</feature>
<feature type="compositionally biased region" description="Basic and acidic residues" evidence="3">
    <location>
        <begin position="1370"/>
        <end position="1388"/>
    </location>
</feature>
<feature type="compositionally biased region" description="Low complexity" evidence="3">
    <location>
        <begin position="1411"/>
        <end position="1430"/>
    </location>
</feature>
<gene>
    <name evidence="5" type="ORF">RIF29_22460</name>
</gene>
<feature type="compositionally biased region" description="Polar residues" evidence="3">
    <location>
        <begin position="1250"/>
        <end position="1259"/>
    </location>
</feature>
<feature type="compositionally biased region" description="Gly residues" evidence="3">
    <location>
        <begin position="1389"/>
        <end position="1399"/>
    </location>
</feature>
<evidence type="ECO:0000313" key="5">
    <source>
        <dbReference type="EMBL" id="KAK7269725.1"/>
    </source>
</evidence>
<dbReference type="GO" id="GO:0006357">
    <property type="term" value="P:regulation of transcription by RNA polymerase II"/>
    <property type="evidence" value="ECO:0007669"/>
    <property type="project" value="InterPro"/>
</dbReference>
<dbReference type="SMART" id="SM00739">
    <property type="entry name" value="KOW"/>
    <property type="match status" value="3"/>
</dbReference>
<feature type="domain" description="KOW" evidence="4">
    <location>
        <begin position="471"/>
        <end position="498"/>
    </location>
</feature>
<feature type="compositionally biased region" description="Polar residues" evidence="3">
    <location>
        <begin position="1147"/>
        <end position="1167"/>
    </location>
</feature>
<feature type="compositionally biased region" description="Polar residues" evidence="3">
    <location>
        <begin position="834"/>
        <end position="850"/>
    </location>
</feature>
<dbReference type="InterPro" id="IPR041977">
    <property type="entry name" value="KOW_Spt5_4"/>
</dbReference>
<feature type="compositionally biased region" description="Low complexity" evidence="3">
    <location>
        <begin position="1201"/>
        <end position="1216"/>
    </location>
</feature>
<keyword evidence="2" id="KW-0539">Nucleus</keyword>
<feature type="compositionally biased region" description="Polar residues" evidence="3">
    <location>
        <begin position="1127"/>
        <end position="1136"/>
    </location>
</feature>
<dbReference type="CDD" id="cd06084">
    <property type="entry name" value="KOW_Spt5_4"/>
    <property type="match status" value="1"/>
</dbReference>
<dbReference type="GO" id="GO:0003729">
    <property type="term" value="F:mRNA binding"/>
    <property type="evidence" value="ECO:0007669"/>
    <property type="project" value="TreeGrafter"/>
</dbReference>